<comment type="subunit">
    <text evidence="2">Homodimer.</text>
</comment>
<dbReference type="InterPro" id="IPR005477">
    <property type="entry name" value="Dxylulose-5-P_synthase"/>
</dbReference>
<dbReference type="Pfam" id="PF13292">
    <property type="entry name" value="DXP_synthase_N"/>
    <property type="match status" value="1"/>
</dbReference>
<dbReference type="EMBL" id="AZMM01016233">
    <property type="protein sequence ID" value="ETJ29220.1"/>
    <property type="molecule type" value="Genomic_DNA"/>
</dbReference>
<keyword evidence="4" id="KW-0786">Thiamine pyrophosphate</keyword>
<sequence length="41" mass="4738">MYLEKINSPEDVKNLSINEMKELSSEIRQVLLKKLSEHGGH</sequence>
<reference evidence="5" key="1">
    <citation type="submission" date="2013-12" db="EMBL/GenBank/DDBJ databases">
        <title>A Varibaculum cambriense genome reconstructed from a premature infant gut community with otherwise low bacterial novelty that shifts toward anaerobic metabolism during the third week of life.</title>
        <authorList>
            <person name="Brown C.T."/>
            <person name="Sharon I."/>
            <person name="Thomas B.C."/>
            <person name="Castelle C.J."/>
            <person name="Morowitz M.J."/>
            <person name="Banfield J.F."/>
        </authorList>
    </citation>
    <scope>NUCLEOTIDE SEQUENCE</scope>
</reference>
<evidence type="ECO:0000256" key="1">
    <source>
        <dbReference type="ARBA" id="ARBA00001946"/>
    </source>
</evidence>
<dbReference type="AlphaFoldDB" id="W1XIA2"/>
<evidence type="ECO:0000256" key="2">
    <source>
        <dbReference type="ARBA" id="ARBA00011738"/>
    </source>
</evidence>
<evidence type="ECO:0000256" key="4">
    <source>
        <dbReference type="ARBA" id="ARBA00023052"/>
    </source>
</evidence>
<dbReference type="Gene3D" id="3.40.50.970">
    <property type="match status" value="1"/>
</dbReference>
<organism evidence="5">
    <name type="scientific">human gut metagenome</name>
    <dbReference type="NCBI Taxonomy" id="408170"/>
    <lineage>
        <taxon>unclassified sequences</taxon>
        <taxon>metagenomes</taxon>
        <taxon>organismal metagenomes</taxon>
    </lineage>
</organism>
<gene>
    <name evidence="5" type="ORF">Q604_UNBC16233G0001</name>
</gene>
<accession>W1XIA2</accession>
<comment type="caution">
    <text evidence="5">The sequence shown here is derived from an EMBL/GenBank/DDBJ whole genome shotgun (WGS) entry which is preliminary data.</text>
</comment>
<evidence type="ECO:0000256" key="3">
    <source>
        <dbReference type="ARBA" id="ARBA00022679"/>
    </source>
</evidence>
<evidence type="ECO:0000313" key="5">
    <source>
        <dbReference type="EMBL" id="ETJ29220.1"/>
    </source>
</evidence>
<dbReference type="GO" id="GO:0008661">
    <property type="term" value="F:1-deoxy-D-xylulose-5-phosphate synthase activity"/>
    <property type="evidence" value="ECO:0007669"/>
    <property type="project" value="InterPro"/>
</dbReference>
<protein>
    <submittedName>
        <fullName evidence="5">1-deoxy-d-xylulose-5-phosphate synthase</fullName>
    </submittedName>
</protein>
<comment type="cofactor">
    <cofactor evidence="1">
        <name>Mg(2+)</name>
        <dbReference type="ChEBI" id="CHEBI:18420"/>
    </cofactor>
</comment>
<name>W1XIA2_9ZZZZ</name>
<keyword evidence="3" id="KW-0808">Transferase</keyword>
<dbReference type="GO" id="GO:0016114">
    <property type="term" value="P:terpenoid biosynthetic process"/>
    <property type="evidence" value="ECO:0007669"/>
    <property type="project" value="InterPro"/>
</dbReference>
<proteinExistence type="predicted"/>
<feature type="non-terminal residue" evidence="5">
    <location>
        <position position="41"/>
    </location>
</feature>